<dbReference type="EMBL" id="JOUE01000006">
    <property type="protein sequence ID" value="KFJ42158.1"/>
    <property type="molecule type" value="Genomic_DNA"/>
</dbReference>
<dbReference type="Proteomes" id="UP000029117">
    <property type="component" value="Unassembled WGS sequence"/>
</dbReference>
<name>A0AAW3D9I5_9GAMM</name>
<evidence type="ECO:0000313" key="2">
    <source>
        <dbReference type="Proteomes" id="UP000029117"/>
    </source>
</evidence>
<dbReference type="RefSeq" id="WP_035736632.1">
    <property type="nucleotide sequence ID" value="NZ_JACTRV010000017.1"/>
</dbReference>
<comment type="caution">
    <text evidence="1">The sequence shown here is derived from an EMBL/GenBank/DDBJ whole genome shotgun (WGS) entry which is preliminary data.</text>
</comment>
<gene>
    <name evidence="1" type="ORF">DR78_428</name>
</gene>
<evidence type="ECO:0000313" key="1">
    <source>
        <dbReference type="EMBL" id="KFJ42158.1"/>
    </source>
</evidence>
<organism evidence="1 2">
    <name type="scientific">Francisella philomiragia</name>
    <dbReference type="NCBI Taxonomy" id="28110"/>
    <lineage>
        <taxon>Bacteria</taxon>
        <taxon>Pseudomonadati</taxon>
        <taxon>Pseudomonadota</taxon>
        <taxon>Gammaproteobacteria</taxon>
        <taxon>Thiotrichales</taxon>
        <taxon>Francisellaceae</taxon>
        <taxon>Francisella</taxon>
    </lineage>
</organism>
<accession>A0AAW3D9I5</accession>
<proteinExistence type="predicted"/>
<reference evidence="1 2" key="1">
    <citation type="submission" date="2014-04" db="EMBL/GenBank/DDBJ databases">
        <authorList>
            <person name="Bishop-Lilly K.A."/>
            <person name="Broomall S.M."/>
            <person name="Chain P.S."/>
            <person name="Chertkov O."/>
            <person name="Coyne S.R."/>
            <person name="Daligault H.E."/>
            <person name="Davenport K.W."/>
            <person name="Erkkila T."/>
            <person name="Frey K.G."/>
            <person name="Gibbons H.S."/>
            <person name="Gu W."/>
            <person name="Jaissle J."/>
            <person name="Johnson S.L."/>
            <person name="Koroleva G.I."/>
            <person name="Ladner J.T."/>
            <person name="Lo C.-C."/>
            <person name="Minogue T.D."/>
            <person name="Munk C."/>
            <person name="Palacios G.F."/>
            <person name="Redden C.L."/>
            <person name="Rosenzweig C.N."/>
            <person name="Scholz M.B."/>
            <person name="Teshima H."/>
            <person name="Xu Y."/>
        </authorList>
    </citation>
    <scope>NUCLEOTIDE SEQUENCE [LARGE SCALE GENOMIC DNA]</scope>
    <source>
        <strain evidence="1 2">FAJ</strain>
    </source>
</reference>
<sequence length="70" mass="7890">MNKLSNLKIEVKTKRVYQVDNQGFRPSETSKLIWSTPVLTTLSSELVISSKPRFRFQEATLGTISFGTPS</sequence>
<protein>
    <submittedName>
        <fullName evidence="1">Uncharacterized protein</fullName>
    </submittedName>
</protein>
<dbReference type="AlphaFoldDB" id="A0AAW3D9I5"/>